<name>A0AAW1Q857_9CHLO</name>
<dbReference type="Gene3D" id="3.40.1740.10">
    <property type="entry name" value="VC0467-like"/>
    <property type="match status" value="1"/>
</dbReference>
<dbReference type="PANTHER" id="PTHR31984:SF18">
    <property type="entry name" value="TRANSCRIPTIONAL REGULATOR"/>
    <property type="match status" value="1"/>
</dbReference>
<dbReference type="EMBL" id="JALJOR010000005">
    <property type="protein sequence ID" value="KAK9817198.1"/>
    <property type="molecule type" value="Genomic_DNA"/>
</dbReference>
<sequence>MALSRLSGDGGASQDDDAVPLPLGDWREFRASLVDKEVAESQPEGAPSGVWASRICQENLHLLQQQDRKLAQEGIWAHATQLPETGGLVISTHKVVGLTNDPRYWQLVIILLEHGQRGSTGLILNRPSSATVGDLLGWGYLQTEGTASKVQSAFQENCVYLGGFYAPNVIARQAVRVLHGHKHLNGCQELVPGIYRGGELAAADEILGGKLRAQDFRFFAGAVRWGPGQLQQELATGFWYTAACSRSIVLKQCLQLPVPLWQEVLELMGSEYSRRRR</sequence>
<evidence type="ECO:0000313" key="3">
    <source>
        <dbReference type="Proteomes" id="UP001489004"/>
    </source>
</evidence>
<evidence type="ECO:0000313" key="2">
    <source>
        <dbReference type="EMBL" id="KAK9817198.1"/>
    </source>
</evidence>
<evidence type="ECO:0000256" key="1">
    <source>
        <dbReference type="SAM" id="MobiDB-lite"/>
    </source>
</evidence>
<reference evidence="2 3" key="1">
    <citation type="journal article" date="2024" name="Nat. Commun.">
        <title>Phylogenomics reveals the evolutionary origins of lichenization in chlorophyte algae.</title>
        <authorList>
            <person name="Puginier C."/>
            <person name="Libourel C."/>
            <person name="Otte J."/>
            <person name="Skaloud P."/>
            <person name="Haon M."/>
            <person name="Grisel S."/>
            <person name="Petersen M."/>
            <person name="Berrin J.G."/>
            <person name="Delaux P.M."/>
            <person name="Dal Grande F."/>
            <person name="Keller J."/>
        </authorList>
    </citation>
    <scope>NUCLEOTIDE SEQUENCE [LARGE SCALE GENOMIC DNA]</scope>
    <source>
        <strain evidence="2 3">SAG 2043</strain>
    </source>
</reference>
<keyword evidence="3" id="KW-1185">Reference proteome</keyword>
<dbReference type="SUPFAM" id="SSF143456">
    <property type="entry name" value="VC0467-like"/>
    <property type="match status" value="1"/>
</dbReference>
<dbReference type="InterPro" id="IPR003774">
    <property type="entry name" value="AlgH-like"/>
</dbReference>
<dbReference type="AlphaFoldDB" id="A0AAW1Q857"/>
<protein>
    <recommendedName>
        <fullName evidence="4">Transcriptional regulator</fullName>
    </recommendedName>
</protein>
<comment type="caution">
    <text evidence="2">The sequence shown here is derived from an EMBL/GenBank/DDBJ whole genome shotgun (WGS) entry which is preliminary data.</text>
</comment>
<dbReference type="Pfam" id="PF02622">
    <property type="entry name" value="DUF179"/>
    <property type="match status" value="1"/>
</dbReference>
<accession>A0AAW1Q857</accession>
<feature type="region of interest" description="Disordered" evidence="1">
    <location>
        <begin position="1"/>
        <end position="21"/>
    </location>
</feature>
<gene>
    <name evidence="2" type="ORF">WJX72_010966</name>
</gene>
<proteinExistence type="predicted"/>
<dbReference type="Proteomes" id="UP001489004">
    <property type="component" value="Unassembled WGS sequence"/>
</dbReference>
<organism evidence="2 3">
    <name type="scientific">[Myrmecia] bisecta</name>
    <dbReference type="NCBI Taxonomy" id="41462"/>
    <lineage>
        <taxon>Eukaryota</taxon>
        <taxon>Viridiplantae</taxon>
        <taxon>Chlorophyta</taxon>
        <taxon>core chlorophytes</taxon>
        <taxon>Trebouxiophyceae</taxon>
        <taxon>Trebouxiales</taxon>
        <taxon>Trebouxiaceae</taxon>
        <taxon>Myrmecia</taxon>
    </lineage>
</organism>
<dbReference type="PANTHER" id="PTHR31984">
    <property type="entry name" value="TRANSPORTER, PUTATIVE (DUF179)-RELATED"/>
    <property type="match status" value="1"/>
</dbReference>
<evidence type="ECO:0008006" key="4">
    <source>
        <dbReference type="Google" id="ProtNLM"/>
    </source>
</evidence>